<reference evidence="2 3" key="1">
    <citation type="submission" date="2020-02" db="EMBL/GenBank/DDBJ databases">
        <title>A chromosome-scale genome assembly of the black bullhead catfish (Ameiurus melas).</title>
        <authorList>
            <person name="Wen M."/>
            <person name="Zham M."/>
            <person name="Cabau C."/>
            <person name="Klopp C."/>
            <person name="Donnadieu C."/>
            <person name="Roques C."/>
            <person name="Bouchez O."/>
            <person name="Lampietro C."/>
            <person name="Jouanno E."/>
            <person name="Herpin A."/>
            <person name="Louis A."/>
            <person name="Berthelot C."/>
            <person name="Parey E."/>
            <person name="Roest-Crollius H."/>
            <person name="Braasch I."/>
            <person name="Postlethwait J."/>
            <person name="Robinson-Rechavi M."/>
            <person name="Echchiki A."/>
            <person name="Begum T."/>
            <person name="Montfort J."/>
            <person name="Schartl M."/>
            <person name="Bobe J."/>
            <person name="Guiguen Y."/>
        </authorList>
    </citation>
    <scope>NUCLEOTIDE SEQUENCE [LARGE SCALE GENOMIC DNA]</scope>
    <source>
        <strain evidence="2">M_S1</strain>
        <tissue evidence="2">Blood</tissue>
    </source>
</reference>
<organism evidence="2 3">
    <name type="scientific">Ameiurus melas</name>
    <name type="common">Black bullhead</name>
    <name type="synonym">Silurus melas</name>
    <dbReference type="NCBI Taxonomy" id="219545"/>
    <lineage>
        <taxon>Eukaryota</taxon>
        <taxon>Metazoa</taxon>
        <taxon>Chordata</taxon>
        <taxon>Craniata</taxon>
        <taxon>Vertebrata</taxon>
        <taxon>Euteleostomi</taxon>
        <taxon>Actinopterygii</taxon>
        <taxon>Neopterygii</taxon>
        <taxon>Teleostei</taxon>
        <taxon>Ostariophysi</taxon>
        <taxon>Siluriformes</taxon>
        <taxon>Ictaluridae</taxon>
        <taxon>Ameiurus</taxon>
    </lineage>
</organism>
<proteinExistence type="predicted"/>
<dbReference type="AlphaFoldDB" id="A0A7J6B3W9"/>
<keyword evidence="1" id="KW-0812">Transmembrane</keyword>
<name>A0A7J6B3W9_AMEME</name>
<gene>
    <name evidence="2" type="ORF">AMELA_G00070330</name>
</gene>
<sequence>MYHSNLDLFTFDCLLNLNSTFICLHVMSVLFSVYYYFLSISYHLYSHIGSFRIGISLKSLTEYAKMHAHAYTMYVVLCV</sequence>
<evidence type="ECO:0000313" key="2">
    <source>
        <dbReference type="EMBL" id="KAF4089700.1"/>
    </source>
</evidence>
<dbReference type="Proteomes" id="UP000593565">
    <property type="component" value="Unassembled WGS sequence"/>
</dbReference>
<keyword evidence="1" id="KW-0472">Membrane</keyword>
<dbReference type="EMBL" id="JAAGNN010000005">
    <property type="protein sequence ID" value="KAF4089700.1"/>
    <property type="molecule type" value="Genomic_DNA"/>
</dbReference>
<keyword evidence="1" id="KW-1133">Transmembrane helix</keyword>
<protein>
    <submittedName>
        <fullName evidence="2">Uncharacterized protein</fullName>
    </submittedName>
</protein>
<comment type="caution">
    <text evidence="2">The sequence shown here is derived from an EMBL/GenBank/DDBJ whole genome shotgun (WGS) entry which is preliminary data.</text>
</comment>
<accession>A0A7J6B3W9</accession>
<keyword evidence="3" id="KW-1185">Reference proteome</keyword>
<evidence type="ECO:0000256" key="1">
    <source>
        <dbReference type="SAM" id="Phobius"/>
    </source>
</evidence>
<feature type="transmembrane region" description="Helical" evidence="1">
    <location>
        <begin position="15"/>
        <end position="37"/>
    </location>
</feature>
<evidence type="ECO:0000313" key="3">
    <source>
        <dbReference type="Proteomes" id="UP000593565"/>
    </source>
</evidence>